<protein>
    <submittedName>
        <fullName evidence="3">NirD/YgiW/YdeI family stress tolerance protein</fullName>
    </submittedName>
</protein>
<dbReference type="Gene3D" id="2.40.50.200">
    <property type="entry name" value="Bacterial OB-fold"/>
    <property type="match status" value="1"/>
</dbReference>
<keyword evidence="1 2" id="KW-0732">Signal</keyword>
<name>A0A9D2HNB2_9BACT</name>
<dbReference type="Proteomes" id="UP000823821">
    <property type="component" value="Unassembled WGS sequence"/>
</dbReference>
<sequence length="127" mass="13745">MRHILPALALVVGLSTPALAAYNGPSSGYGGFQGPTATVETNTVAKALKAWDDSPVVLTGNIVQRMAGSDDKYMFRDATGQIIVDIDYELFWGKTVTPNNTVRISGEVDKDMFEPTKIDVKLLEVIK</sequence>
<proteinExistence type="predicted"/>
<organism evidence="3 4">
    <name type="scientific">Candidatus Desulfovibrio intestinavium</name>
    <dbReference type="NCBI Taxonomy" id="2838534"/>
    <lineage>
        <taxon>Bacteria</taxon>
        <taxon>Pseudomonadati</taxon>
        <taxon>Thermodesulfobacteriota</taxon>
        <taxon>Desulfovibrionia</taxon>
        <taxon>Desulfovibrionales</taxon>
        <taxon>Desulfovibrionaceae</taxon>
        <taxon>Desulfovibrio</taxon>
    </lineage>
</organism>
<dbReference type="Pfam" id="PF04076">
    <property type="entry name" value="BOF"/>
    <property type="match status" value="1"/>
</dbReference>
<dbReference type="InterPro" id="IPR005220">
    <property type="entry name" value="CarO-like"/>
</dbReference>
<reference evidence="3" key="2">
    <citation type="submission" date="2021-04" db="EMBL/GenBank/DDBJ databases">
        <authorList>
            <person name="Gilroy R."/>
        </authorList>
    </citation>
    <scope>NUCLEOTIDE SEQUENCE</scope>
    <source>
        <strain evidence="3">5032</strain>
    </source>
</reference>
<dbReference type="SUPFAM" id="SSF101756">
    <property type="entry name" value="Hypothetical protein YgiW"/>
    <property type="match status" value="1"/>
</dbReference>
<dbReference type="InterPro" id="IPR036700">
    <property type="entry name" value="BOBF_sf"/>
</dbReference>
<dbReference type="EMBL" id="DWZD01000033">
    <property type="protein sequence ID" value="HJA78904.1"/>
    <property type="molecule type" value="Genomic_DNA"/>
</dbReference>
<feature type="signal peptide" evidence="2">
    <location>
        <begin position="1"/>
        <end position="20"/>
    </location>
</feature>
<comment type="caution">
    <text evidence="3">The sequence shown here is derived from an EMBL/GenBank/DDBJ whole genome shotgun (WGS) entry which is preliminary data.</text>
</comment>
<feature type="chain" id="PRO_5039528207" evidence="2">
    <location>
        <begin position="21"/>
        <end position="127"/>
    </location>
</feature>
<dbReference type="PANTHER" id="PTHR36571:SF1">
    <property type="entry name" value="PROTEIN YGIW"/>
    <property type="match status" value="1"/>
</dbReference>
<gene>
    <name evidence="3" type="ORF">H9784_04950</name>
</gene>
<accession>A0A9D2HNB2</accession>
<evidence type="ECO:0000313" key="4">
    <source>
        <dbReference type="Proteomes" id="UP000823821"/>
    </source>
</evidence>
<evidence type="ECO:0000256" key="1">
    <source>
        <dbReference type="ARBA" id="ARBA00022729"/>
    </source>
</evidence>
<reference evidence="3" key="1">
    <citation type="journal article" date="2021" name="PeerJ">
        <title>Extensive microbial diversity within the chicken gut microbiome revealed by metagenomics and culture.</title>
        <authorList>
            <person name="Gilroy R."/>
            <person name="Ravi A."/>
            <person name="Getino M."/>
            <person name="Pursley I."/>
            <person name="Horton D.L."/>
            <person name="Alikhan N.F."/>
            <person name="Baker D."/>
            <person name="Gharbi K."/>
            <person name="Hall N."/>
            <person name="Watson M."/>
            <person name="Adriaenssens E.M."/>
            <person name="Foster-Nyarko E."/>
            <person name="Jarju S."/>
            <person name="Secka A."/>
            <person name="Antonio M."/>
            <person name="Oren A."/>
            <person name="Chaudhuri R.R."/>
            <person name="La Ragione R."/>
            <person name="Hildebrand F."/>
            <person name="Pallen M.J."/>
        </authorList>
    </citation>
    <scope>NUCLEOTIDE SEQUENCE</scope>
    <source>
        <strain evidence="3">5032</strain>
    </source>
</reference>
<evidence type="ECO:0000256" key="2">
    <source>
        <dbReference type="SAM" id="SignalP"/>
    </source>
</evidence>
<dbReference type="PANTHER" id="PTHR36571">
    <property type="entry name" value="PROTEIN YGIW"/>
    <property type="match status" value="1"/>
</dbReference>
<dbReference type="NCBIfam" id="NF033674">
    <property type="entry name" value="stress_OB_fold"/>
    <property type="match status" value="1"/>
</dbReference>
<evidence type="ECO:0000313" key="3">
    <source>
        <dbReference type="EMBL" id="HJA78904.1"/>
    </source>
</evidence>
<dbReference type="AlphaFoldDB" id="A0A9D2HNB2"/>